<comment type="similarity">
    <text evidence="1">Belongs to the CDR2 family.</text>
</comment>
<keyword evidence="5" id="KW-1185">Reference proteome</keyword>
<name>A0A8C5CDD5_GADMO</name>
<dbReference type="OMA" id="GCRARQK"/>
<evidence type="ECO:0000313" key="5">
    <source>
        <dbReference type="Proteomes" id="UP000694546"/>
    </source>
</evidence>
<sequence>MLTDMIVEEEFEKDEEPWYGRQDLEHDLQLAAQLGKTLLDRNHELEQSLHEMYATNGEQLQEIEYLSKQVELLRQTNEQHAKVYEQLDLVARDLEHSNQRLVTDNRLAQHRINSLTDTVEGLQGHMEELHTQMEELQAAQVERAKRQLADPKRTLGAQSVSCLKELYNLQLNRSRSNSGYGEWHSDWPWSSPAPPPWRRDSLWDADPAVEQAALQRSIQTLQSQMSAERSRRQAAERETEVTAGEKGALEEQLAKLEGCQARQVELEAEVEEMRLLWRSERASSTRLLPDTVFFSLVEDTRNDDEVGRPEEEKAREKEEDPENELQRARLGRQRCSSDSFLSGALAEELSRRHDQMCIRRAEAVKQRGVSLLNEVDAQYSALQVKYEELLQRCQQGGSAGVLSHKAMQTPQVGGPGAGQPPPDLSPSAQAIVPEDGPPAEYKVLFAEIFSRIQKTKEDLSQNRRRAPDEGPCPRPLF</sequence>
<evidence type="ECO:0000313" key="4">
    <source>
        <dbReference type="Ensembl" id="ENSGMOP00000058602.1"/>
    </source>
</evidence>
<evidence type="ECO:0000256" key="1">
    <source>
        <dbReference type="ARBA" id="ARBA00009019"/>
    </source>
</evidence>
<protein>
    <recommendedName>
        <fullName evidence="6">Cerebellar degeneration-related protein 2-like</fullName>
    </recommendedName>
</protein>
<feature type="compositionally biased region" description="Basic and acidic residues" evidence="3">
    <location>
        <begin position="228"/>
        <end position="240"/>
    </location>
</feature>
<dbReference type="OrthoDB" id="10059415at2759"/>
<organism evidence="4 5">
    <name type="scientific">Gadus morhua</name>
    <name type="common">Atlantic cod</name>
    <dbReference type="NCBI Taxonomy" id="8049"/>
    <lineage>
        <taxon>Eukaryota</taxon>
        <taxon>Metazoa</taxon>
        <taxon>Chordata</taxon>
        <taxon>Craniata</taxon>
        <taxon>Vertebrata</taxon>
        <taxon>Euteleostomi</taxon>
        <taxon>Actinopterygii</taxon>
        <taxon>Neopterygii</taxon>
        <taxon>Teleostei</taxon>
        <taxon>Neoteleostei</taxon>
        <taxon>Acanthomorphata</taxon>
        <taxon>Zeiogadaria</taxon>
        <taxon>Gadariae</taxon>
        <taxon>Gadiformes</taxon>
        <taxon>Gadoidei</taxon>
        <taxon>Gadidae</taxon>
        <taxon>Gadus</taxon>
    </lineage>
</organism>
<reference evidence="4" key="1">
    <citation type="submission" date="2025-08" db="UniProtKB">
        <authorList>
            <consortium name="Ensembl"/>
        </authorList>
    </citation>
    <scope>IDENTIFICATION</scope>
</reference>
<dbReference type="InterPro" id="IPR026079">
    <property type="entry name" value="CDR2"/>
</dbReference>
<reference evidence="4" key="2">
    <citation type="submission" date="2025-09" db="UniProtKB">
        <authorList>
            <consortium name="Ensembl"/>
        </authorList>
    </citation>
    <scope>IDENTIFICATION</scope>
</reference>
<dbReference type="AlphaFoldDB" id="A0A8C5CDD5"/>
<dbReference type="Ensembl" id="ENSGMOT00000055612.1">
    <property type="protein sequence ID" value="ENSGMOP00000058602.1"/>
    <property type="gene ID" value="ENSGMOG00000027166.1"/>
</dbReference>
<feature type="region of interest" description="Disordered" evidence="3">
    <location>
        <begin position="409"/>
        <end position="435"/>
    </location>
</feature>
<evidence type="ECO:0008006" key="6">
    <source>
        <dbReference type="Google" id="ProtNLM"/>
    </source>
</evidence>
<feature type="compositionally biased region" description="Basic and acidic residues" evidence="3">
    <location>
        <begin position="456"/>
        <end position="468"/>
    </location>
</feature>
<evidence type="ECO:0000256" key="2">
    <source>
        <dbReference type="ARBA" id="ARBA00023054"/>
    </source>
</evidence>
<dbReference type="PANTHER" id="PTHR19232:SF1">
    <property type="entry name" value="CEREBELLAR DEGENERATION-RELATED PROTEIN 2"/>
    <property type="match status" value="1"/>
</dbReference>
<feature type="region of interest" description="Disordered" evidence="3">
    <location>
        <begin position="456"/>
        <end position="477"/>
    </location>
</feature>
<keyword evidence="2" id="KW-0175">Coiled coil</keyword>
<accession>A0A8C5CDD5</accession>
<evidence type="ECO:0000256" key="3">
    <source>
        <dbReference type="SAM" id="MobiDB-lite"/>
    </source>
</evidence>
<dbReference type="PANTHER" id="PTHR19232">
    <property type="entry name" value="CENTROCORTIN FAMILY MEMBER"/>
    <property type="match status" value="1"/>
</dbReference>
<proteinExistence type="inferred from homology"/>
<feature type="region of interest" description="Disordered" evidence="3">
    <location>
        <begin position="219"/>
        <end position="246"/>
    </location>
</feature>
<feature type="region of interest" description="Disordered" evidence="3">
    <location>
        <begin position="301"/>
        <end position="331"/>
    </location>
</feature>
<dbReference type="GeneTree" id="ENSGT00390000018570"/>
<dbReference type="Proteomes" id="UP000694546">
    <property type="component" value="Chromosome 2"/>
</dbReference>
<gene>
    <name evidence="4" type="primary">cdr2a</name>
</gene>
<feature type="compositionally biased region" description="Basic and acidic residues" evidence="3">
    <location>
        <begin position="301"/>
        <end position="318"/>
    </location>
</feature>